<reference evidence="4 5" key="1">
    <citation type="submission" date="2024-04" db="EMBL/GenBank/DDBJ databases">
        <title>Novel species of the genus Ideonella isolated from streams.</title>
        <authorList>
            <person name="Lu H."/>
        </authorList>
    </citation>
    <scope>NUCLEOTIDE SEQUENCE [LARGE SCALE GENOMIC DNA]</scope>
    <source>
        <strain evidence="4 5">DXS22W</strain>
    </source>
</reference>
<dbReference type="PANTHER" id="PTHR44591:SF23">
    <property type="entry name" value="CHEY SUBFAMILY"/>
    <property type="match status" value="1"/>
</dbReference>
<dbReference type="SUPFAM" id="SSF52172">
    <property type="entry name" value="CheY-like"/>
    <property type="match status" value="1"/>
</dbReference>
<dbReference type="InterPro" id="IPR050595">
    <property type="entry name" value="Bact_response_regulator"/>
</dbReference>
<comment type="caution">
    <text evidence="4">The sequence shown here is derived from an EMBL/GenBank/DDBJ whole genome shotgun (WGS) entry which is preliminary data.</text>
</comment>
<dbReference type="Proteomes" id="UP001365405">
    <property type="component" value="Unassembled WGS sequence"/>
</dbReference>
<dbReference type="EMBL" id="JBBUTH010000001">
    <property type="protein sequence ID" value="MEK8048686.1"/>
    <property type="molecule type" value="Genomic_DNA"/>
</dbReference>
<dbReference type="Pfam" id="PF00072">
    <property type="entry name" value="Response_reg"/>
    <property type="match status" value="1"/>
</dbReference>
<accession>A0ABU9C9Y1</accession>
<proteinExistence type="predicted"/>
<keyword evidence="5" id="KW-1185">Reference proteome</keyword>
<dbReference type="SMART" id="SM00448">
    <property type="entry name" value="REC"/>
    <property type="match status" value="1"/>
</dbReference>
<name>A0ABU9C9Y1_9BURK</name>
<dbReference type="PANTHER" id="PTHR44591">
    <property type="entry name" value="STRESS RESPONSE REGULATOR PROTEIN 1"/>
    <property type="match status" value="1"/>
</dbReference>
<keyword evidence="1 2" id="KW-0597">Phosphoprotein</keyword>
<dbReference type="InterPro" id="IPR001789">
    <property type="entry name" value="Sig_transdc_resp-reg_receiver"/>
</dbReference>
<evidence type="ECO:0000256" key="1">
    <source>
        <dbReference type="ARBA" id="ARBA00022553"/>
    </source>
</evidence>
<evidence type="ECO:0000259" key="3">
    <source>
        <dbReference type="PROSITE" id="PS50110"/>
    </source>
</evidence>
<dbReference type="CDD" id="cd17546">
    <property type="entry name" value="REC_hyHK_CKI1_RcsC-like"/>
    <property type="match status" value="1"/>
</dbReference>
<dbReference type="RefSeq" id="WP_341408364.1">
    <property type="nucleotide sequence ID" value="NZ_JBBUTH010000001.1"/>
</dbReference>
<protein>
    <submittedName>
        <fullName evidence="4">Response regulator</fullName>
    </submittedName>
</protein>
<sequence>MPSTPAQRCSVLVLADTTHDARGAVEPLRIDRVDLRVCPDPEGFVAAGDAFAADLVVLALRSLSRCREVLQLLYGGERAGRRGRQRVLLLVDKDTVREAFELCREGVADDYVQHWPIPLDGYRLRMSVHAWLRGVAAVRAAHGAPPGAAEAPTVATAAAAAAPAAAAPQRVPQVLLVDDDPFQYKLTRMMLADCGVRLVWRDRAASALQQLGDDPPQLVLMDIDMPQLDGIQAVRELRRLPGLGQLPVIMLTSHSDRERVVQSLQVGASGFVVKPFSKKMLLDVMAKHLKLPGLDASGPPTPATPAPHLP</sequence>
<feature type="domain" description="Response regulatory" evidence="3">
    <location>
        <begin position="173"/>
        <end position="289"/>
    </location>
</feature>
<gene>
    <name evidence="4" type="ORF">AACH10_00355</name>
</gene>
<evidence type="ECO:0000313" key="5">
    <source>
        <dbReference type="Proteomes" id="UP001365405"/>
    </source>
</evidence>
<feature type="modified residue" description="4-aspartylphosphate" evidence="2">
    <location>
        <position position="222"/>
    </location>
</feature>
<dbReference type="PROSITE" id="PS50110">
    <property type="entry name" value="RESPONSE_REGULATORY"/>
    <property type="match status" value="1"/>
</dbReference>
<dbReference type="InterPro" id="IPR011006">
    <property type="entry name" value="CheY-like_superfamily"/>
</dbReference>
<evidence type="ECO:0000313" key="4">
    <source>
        <dbReference type="EMBL" id="MEK8048686.1"/>
    </source>
</evidence>
<dbReference type="Gene3D" id="3.40.50.2300">
    <property type="match status" value="1"/>
</dbReference>
<evidence type="ECO:0000256" key="2">
    <source>
        <dbReference type="PROSITE-ProRule" id="PRU00169"/>
    </source>
</evidence>
<organism evidence="4 5">
    <name type="scientific">Pseudaquabacterium inlustre</name>
    <dbReference type="NCBI Taxonomy" id="2984192"/>
    <lineage>
        <taxon>Bacteria</taxon>
        <taxon>Pseudomonadati</taxon>
        <taxon>Pseudomonadota</taxon>
        <taxon>Betaproteobacteria</taxon>
        <taxon>Burkholderiales</taxon>
        <taxon>Sphaerotilaceae</taxon>
        <taxon>Pseudaquabacterium</taxon>
    </lineage>
</organism>